<evidence type="ECO:0000313" key="2">
    <source>
        <dbReference type="EMBL" id="OIJ65416.1"/>
    </source>
</evidence>
<organism evidence="2 3">
    <name type="scientific">Streptomyces mangrovisoli</name>
    <dbReference type="NCBI Taxonomy" id="1428628"/>
    <lineage>
        <taxon>Bacteria</taxon>
        <taxon>Bacillati</taxon>
        <taxon>Actinomycetota</taxon>
        <taxon>Actinomycetes</taxon>
        <taxon>Kitasatosporales</taxon>
        <taxon>Streptomycetaceae</taxon>
        <taxon>Streptomyces</taxon>
    </lineage>
</organism>
<sequence length="63" mass="6550">MPVPLVEIVEILAAPGFGARVVVTGSAGAAVTDAVPYGKRGRKRRGRVGPPGTAVASHRLRFR</sequence>
<name>A0A1J4NSY5_9ACTN</name>
<feature type="region of interest" description="Disordered" evidence="1">
    <location>
        <begin position="40"/>
        <end position="63"/>
    </location>
</feature>
<gene>
    <name evidence="2" type="ORF">WN71_024450</name>
</gene>
<keyword evidence="3" id="KW-1185">Reference proteome</keyword>
<protein>
    <submittedName>
        <fullName evidence="2">Uncharacterized protein</fullName>
    </submittedName>
</protein>
<evidence type="ECO:0000313" key="3">
    <source>
        <dbReference type="Proteomes" id="UP000034196"/>
    </source>
</evidence>
<dbReference type="RefSeq" id="WP_046592224.1">
    <property type="nucleotide sequence ID" value="NZ_LAVA02000058.1"/>
</dbReference>
<dbReference type="EMBL" id="LAVA02000058">
    <property type="protein sequence ID" value="OIJ65416.1"/>
    <property type="molecule type" value="Genomic_DNA"/>
</dbReference>
<comment type="caution">
    <text evidence="2">The sequence shown here is derived from an EMBL/GenBank/DDBJ whole genome shotgun (WGS) entry which is preliminary data.</text>
</comment>
<evidence type="ECO:0000256" key="1">
    <source>
        <dbReference type="SAM" id="MobiDB-lite"/>
    </source>
</evidence>
<dbReference type="Proteomes" id="UP000034196">
    <property type="component" value="Unassembled WGS sequence"/>
</dbReference>
<proteinExistence type="predicted"/>
<reference evidence="2" key="1">
    <citation type="submission" date="2016-10" db="EMBL/GenBank/DDBJ databases">
        <title>Genome sequence of Streptomyces mangrovisoli MUSC 149.</title>
        <authorList>
            <person name="Lee L.-H."/>
            <person name="Ser H.-L."/>
        </authorList>
    </citation>
    <scope>NUCLEOTIDE SEQUENCE [LARGE SCALE GENOMIC DNA]</scope>
    <source>
        <strain evidence="2">MUSC 149</strain>
    </source>
</reference>
<accession>A0A1J4NSY5</accession>
<dbReference type="AlphaFoldDB" id="A0A1J4NSY5"/>